<evidence type="ECO:0000313" key="4">
    <source>
        <dbReference type="Proteomes" id="UP000009395"/>
    </source>
</evidence>
<keyword evidence="1" id="KW-0378">Hydrolase</keyword>
<reference evidence="3 4" key="1">
    <citation type="journal article" date="2012" name="J. Virol.">
        <title>Complete Genome Sequence of Wide-Host-Range Staphylococcus aureus Phage JD007.</title>
        <authorList>
            <person name="Cui Z."/>
            <person name="Song Z."/>
            <person name="Wang Y."/>
            <person name="Zeng L."/>
            <person name="Shen W."/>
            <person name="Wang Z."/>
            <person name="Li Q."/>
            <person name="He P."/>
            <person name="Qin J."/>
            <person name="Guo X."/>
        </authorList>
    </citation>
    <scope>NUCLEOTIDE SEQUENCE [LARGE SCALE GENOMIC DNA]</scope>
</reference>
<dbReference type="GeneID" id="14181411"/>
<dbReference type="Proteomes" id="UP000009395">
    <property type="component" value="Segment"/>
</dbReference>
<protein>
    <recommendedName>
        <fullName evidence="2">CBM-cenC domain-containing protein</fullName>
    </recommendedName>
</protein>
<feature type="domain" description="CBM-cenC" evidence="2">
    <location>
        <begin position="237"/>
        <end position="337"/>
    </location>
</feature>
<organism evidence="3 4">
    <name type="scientific">Staphylococcus phage JD007</name>
    <dbReference type="NCBI Taxonomy" id="1239383"/>
    <lineage>
        <taxon>Viruses</taxon>
        <taxon>Duplodnaviria</taxon>
        <taxon>Heunggongvirae</taxon>
        <taxon>Uroviricota</taxon>
        <taxon>Caudoviricetes</taxon>
        <taxon>Herelleviridae</taxon>
        <taxon>Twortvirinae</taxon>
        <taxon>Kayvirus</taxon>
        <taxon>Kayvirus JD7</taxon>
    </lineage>
</organism>
<dbReference type="RefSeq" id="YP_007112749.1">
    <property type="nucleotide sequence ID" value="NC_019726.1"/>
</dbReference>
<name>K7QMF8_9CAUD</name>
<evidence type="ECO:0000256" key="1">
    <source>
        <dbReference type="ARBA" id="ARBA00022801"/>
    </source>
</evidence>
<dbReference type="Gene3D" id="2.60.120.260">
    <property type="entry name" value="Galactose-binding domain-like"/>
    <property type="match status" value="1"/>
</dbReference>
<dbReference type="CDD" id="cd19958">
    <property type="entry name" value="pyocin_knob"/>
    <property type="match status" value="1"/>
</dbReference>
<dbReference type="GO" id="GO:0016798">
    <property type="term" value="F:hydrolase activity, acting on glycosyl bonds"/>
    <property type="evidence" value="ECO:0007669"/>
    <property type="project" value="InterPro"/>
</dbReference>
<keyword evidence="4" id="KW-1185">Reference proteome</keyword>
<dbReference type="InterPro" id="IPR003305">
    <property type="entry name" value="CenC_carb-bd"/>
</dbReference>
<accession>K7QMF8</accession>
<proteinExistence type="predicted"/>
<evidence type="ECO:0000313" key="3">
    <source>
        <dbReference type="EMBL" id="AFV50684.1"/>
    </source>
</evidence>
<dbReference type="EMBL" id="JX878671">
    <property type="protein sequence ID" value="AFV50684.1"/>
    <property type="molecule type" value="Genomic_DNA"/>
</dbReference>
<dbReference type="Pfam" id="PF02018">
    <property type="entry name" value="CBM_4_9"/>
    <property type="match status" value="1"/>
</dbReference>
<evidence type="ECO:0000259" key="2">
    <source>
        <dbReference type="Pfam" id="PF02018"/>
    </source>
</evidence>
<sequence>MAFNYTPLTETQKLKDMYPKVNDIGNFLKTEVNLSDVKQISQPDFNNILASIPDSGNYYVTNSKGAPSGEATAGFVRLDKRNVNYYKIYYSPYSSNKMYIKTYANGTVYDWISFKLDEGNLYNEGNTLNVKELTESTTQYATLVNPPKENLNTGWVNYKESKNGVSSLVEFNPVNSTSTFKMIRKLPVQEQKPNLLKDSLFVYPETSYSNIKTDNWDTPPFWGYSSNSGRSGVRFRGENTVQIDDGSNTYPLVVSNRFKMGKELSVGDTVTVSVYAKINDPALLKDNLVYFELAGYDTVDDTSKNPYTGGRREITASEITTEWKKYSFTFTIPENTIGASGVKVNYVSLLLRMNCSSSKGNGAVVYYALPKLEKSPKVTPFITHENDVRKYDEIWSNWQEVISKDELKGHSPVDIEYNDYFKYQWWKSEVNEKSLKDLAMTVPQGYHTFYCQGSIAGTPKGRSIRGTIQVDYDKGDPYRANKFVKLLFTDTEGIPYTLYYGGYNQGWKLLKQSETSTLLWEGTLDFGSTEAVNLNDSLDNYDLIEVTYWTRSAGHFSTKRLDIKNTSNLLYIRDFNISNDSTGSSVDFFEGYCTFPTRASVQPGMVKSITLDGSTNTTKVASWNEKERIKVYNIMGINRG</sequence>
<dbReference type="KEGG" id="vg:14181411"/>